<accession>A0A7C1CDD3</accession>
<proteinExistence type="predicted"/>
<comment type="caution">
    <text evidence="8">The sequence shown here is derived from an EMBL/GenBank/DDBJ whole genome shotgun (WGS) entry which is preliminary data.</text>
</comment>
<evidence type="ECO:0000256" key="4">
    <source>
        <dbReference type="ARBA" id="ARBA00022763"/>
    </source>
</evidence>
<keyword evidence="3 8" id="KW-0808">Transferase</keyword>
<comment type="catalytic activity">
    <reaction evidence="1">
        <text>a 4-O-methyl-thymidine in DNA + L-cysteinyl-[protein] = a thymidine in DNA + S-methyl-L-cysteinyl-[protein]</text>
        <dbReference type="Rhea" id="RHEA:53428"/>
        <dbReference type="Rhea" id="RHEA-COMP:10131"/>
        <dbReference type="Rhea" id="RHEA-COMP:10132"/>
        <dbReference type="Rhea" id="RHEA-COMP:13555"/>
        <dbReference type="Rhea" id="RHEA-COMP:13556"/>
        <dbReference type="ChEBI" id="CHEBI:29950"/>
        <dbReference type="ChEBI" id="CHEBI:82612"/>
        <dbReference type="ChEBI" id="CHEBI:137386"/>
        <dbReference type="ChEBI" id="CHEBI:137387"/>
        <dbReference type="EC" id="2.1.1.63"/>
    </reaction>
</comment>
<dbReference type="InterPro" id="IPR036217">
    <property type="entry name" value="MethylDNA_cys_MeTrfase_DNAb"/>
</dbReference>
<dbReference type="NCBIfam" id="TIGR00589">
    <property type="entry name" value="ogt"/>
    <property type="match status" value="1"/>
</dbReference>
<dbReference type="CDD" id="cd06445">
    <property type="entry name" value="ATase"/>
    <property type="match status" value="1"/>
</dbReference>
<keyword evidence="4" id="KW-0227">DNA damage</keyword>
<dbReference type="InterPro" id="IPR036388">
    <property type="entry name" value="WH-like_DNA-bd_sf"/>
</dbReference>
<dbReference type="PANTHER" id="PTHR10815">
    <property type="entry name" value="METHYLATED-DNA--PROTEIN-CYSTEINE METHYLTRANSFERASE"/>
    <property type="match status" value="1"/>
</dbReference>
<evidence type="ECO:0000256" key="3">
    <source>
        <dbReference type="ARBA" id="ARBA00022679"/>
    </source>
</evidence>
<evidence type="ECO:0000256" key="2">
    <source>
        <dbReference type="ARBA" id="ARBA00022603"/>
    </source>
</evidence>
<dbReference type="Gene3D" id="1.10.10.10">
    <property type="entry name" value="Winged helix-like DNA-binding domain superfamily/Winged helix DNA-binding domain"/>
    <property type="match status" value="1"/>
</dbReference>
<dbReference type="PANTHER" id="PTHR10815:SF13">
    <property type="entry name" value="METHYLATED-DNA--PROTEIN-CYSTEINE METHYLTRANSFERASE"/>
    <property type="match status" value="1"/>
</dbReference>
<gene>
    <name evidence="8" type="ORF">ENN26_00045</name>
</gene>
<keyword evidence="5" id="KW-0234">DNA repair</keyword>
<feature type="domain" description="Methylated-DNA-[protein]-cysteine S-methyltransferase DNA binding" evidence="7">
    <location>
        <begin position="73"/>
        <end position="148"/>
    </location>
</feature>
<dbReference type="SUPFAM" id="SSF46767">
    <property type="entry name" value="Methylated DNA-protein cysteine methyltransferase, C-terminal domain"/>
    <property type="match status" value="1"/>
</dbReference>
<keyword evidence="2 8" id="KW-0489">Methyltransferase</keyword>
<dbReference type="Pfam" id="PF01035">
    <property type="entry name" value="DNA_binding_1"/>
    <property type="match status" value="1"/>
</dbReference>
<evidence type="ECO:0000256" key="5">
    <source>
        <dbReference type="ARBA" id="ARBA00023204"/>
    </source>
</evidence>
<dbReference type="GO" id="GO:0006281">
    <property type="term" value="P:DNA repair"/>
    <property type="evidence" value="ECO:0007669"/>
    <property type="project" value="UniProtKB-KW"/>
</dbReference>
<dbReference type="InterPro" id="IPR014048">
    <property type="entry name" value="MethylDNA_cys_MeTrfase_DNA-bd"/>
</dbReference>
<comment type="catalytic activity">
    <reaction evidence="6">
        <text>a 6-O-methyl-2'-deoxyguanosine in DNA + L-cysteinyl-[protein] = S-methyl-L-cysteinyl-[protein] + a 2'-deoxyguanosine in DNA</text>
        <dbReference type="Rhea" id="RHEA:24000"/>
        <dbReference type="Rhea" id="RHEA-COMP:10131"/>
        <dbReference type="Rhea" id="RHEA-COMP:10132"/>
        <dbReference type="Rhea" id="RHEA-COMP:11367"/>
        <dbReference type="Rhea" id="RHEA-COMP:11368"/>
        <dbReference type="ChEBI" id="CHEBI:29950"/>
        <dbReference type="ChEBI" id="CHEBI:82612"/>
        <dbReference type="ChEBI" id="CHEBI:85445"/>
        <dbReference type="ChEBI" id="CHEBI:85448"/>
        <dbReference type="EC" id="2.1.1.63"/>
    </reaction>
</comment>
<dbReference type="AlphaFoldDB" id="A0A7C1CDD3"/>
<evidence type="ECO:0000256" key="1">
    <source>
        <dbReference type="ARBA" id="ARBA00001286"/>
    </source>
</evidence>
<evidence type="ECO:0000259" key="7">
    <source>
        <dbReference type="Pfam" id="PF01035"/>
    </source>
</evidence>
<dbReference type="PROSITE" id="PS00374">
    <property type="entry name" value="MGMT"/>
    <property type="match status" value="1"/>
</dbReference>
<dbReference type="GO" id="GO:0003908">
    <property type="term" value="F:methylated-DNA-[protein]-cysteine S-methyltransferase activity"/>
    <property type="evidence" value="ECO:0007669"/>
    <property type="project" value="UniProtKB-EC"/>
</dbReference>
<evidence type="ECO:0000256" key="6">
    <source>
        <dbReference type="ARBA" id="ARBA00049348"/>
    </source>
</evidence>
<evidence type="ECO:0000313" key="8">
    <source>
        <dbReference type="EMBL" id="HDP14156.1"/>
    </source>
</evidence>
<name>A0A7C1CDD3_9CREN</name>
<sequence>MVEYGCFSTKLGKLCGLVDGGKVFYLDTLDVPEYRKHPQGSFIRLLEKELTEYLDGKRQIFSFKPIVQGPYLRRRVLEEVTRIPCGETITYKELAVIAGIRSPRLVGRILSENNILIIIPCHRVVSVKGLGGYKLGVDVKKMLLDIESSMCGDGNGR</sequence>
<dbReference type="GO" id="GO:0032259">
    <property type="term" value="P:methylation"/>
    <property type="evidence" value="ECO:0007669"/>
    <property type="project" value="UniProtKB-KW"/>
</dbReference>
<reference evidence="8" key="1">
    <citation type="journal article" date="2020" name="mSystems">
        <title>Genome- and Community-Level Interaction Insights into Carbon Utilization and Element Cycling Functions of Hydrothermarchaeota in Hydrothermal Sediment.</title>
        <authorList>
            <person name="Zhou Z."/>
            <person name="Liu Y."/>
            <person name="Xu W."/>
            <person name="Pan J."/>
            <person name="Luo Z.H."/>
            <person name="Li M."/>
        </authorList>
    </citation>
    <scope>NUCLEOTIDE SEQUENCE [LARGE SCALE GENOMIC DNA]</scope>
    <source>
        <strain evidence="8">SpSt-116</strain>
    </source>
</reference>
<dbReference type="InterPro" id="IPR001497">
    <property type="entry name" value="MethylDNA_cys_MeTrfase_AS"/>
</dbReference>
<protein>
    <submittedName>
        <fullName evidence="8">Methylated-DNA--[protein]-cysteine S-methyltransferase</fullName>
    </submittedName>
</protein>
<organism evidence="8">
    <name type="scientific">Thermofilum adornatum</name>
    <dbReference type="NCBI Taxonomy" id="1365176"/>
    <lineage>
        <taxon>Archaea</taxon>
        <taxon>Thermoproteota</taxon>
        <taxon>Thermoprotei</taxon>
        <taxon>Thermofilales</taxon>
        <taxon>Thermofilaceae</taxon>
        <taxon>Thermofilum</taxon>
    </lineage>
</organism>
<dbReference type="EMBL" id="DSAY01000001">
    <property type="protein sequence ID" value="HDP14156.1"/>
    <property type="molecule type" value="Genomic_DNA"/>
</dbReference>